<dbReference type="AlphaFoldDB" id="A0A645FU15"/>
<sequence>MALVADIGEDECGSCGYAQAVVAIDIRHGAGGAVVCIHNGDTDKGQIVVVGNLARDCDL</sequence>
<protein>
    <submittedName>
        <fullName evidence="1">Uncharacterized protein</fullName>
    </submittedName>
</protein>
<name>A0A645FU15_9ZZZZ</name>
<accession>A0A645FU15</accession>
<evidence type="ECO:0000313" key="1">
    <source>
        <dbReference type="EMBL" id="MPN17246.1"/>
    </source>
</evidence>
<comment type="caution">
    <text evidence="1">The sequence shown here is derived from an EMBL/GenBank/DDBJ whole genome shotgun (WGS) entry which is preliminary data.</text>
</comment>
<dbReference type="EMBL" id="VSSQ01064330">
    <property type="protein sequence ID" value="MPN17246.1"/>
    <property type="molecule type" value="Genomic_DNA"/>
</dbReference>
<organism evidence="1">
    <name type="scientific">bioreactor metagenome</name>
    <dbReference type="NCBI Taxonomy" id="1076179"/>
    <lineage>
        <taxon>unclassified sequences</taxon>
        <taxon>metagenomes</taxon>
        <taxon>ecological metagenomes</taxon>
    </lineage>
</organism>
<proteinExistence type="predicted"/>
<gene>
    <name evidence="1" type="ORF">SDC9_164598</name>
</gene>
<reference evidence="1" key="1">
    <citation type="submission" date="2019-08" db="EMBL/GenBank/DDBJ databases">
        <authorList>
            <person name="Kucharzyk K."/>
            <person name="Murdoch R.W."/>
            <person name="Higgins S."/>
            <person name="Loffler F."/>
        </authorList>
    </citation>
    <scope>NUCLEOTIDE SEQUENCE</scope>
</reference>